<dbReference type="AlphaFoldDB" id="A0A4R1B9K4"/>
<feature type="compositionally biased region" description="Basic and acidic residues" evidence="1">
    <location>
        <begin position="1"/>
        <end position="13"/>
    </location>
</feature>
<feature type="compositionally biased region" description="Basic and acidic residues" evidence="1">
    <location>
        <begin position="20"/>
        <end position="47"/>
    </location>
</feature>
<evidence type="ECO:0000256" key="1">
    <source>
        <dbReference type="SAM" id="MobiDB-lite"/>
    </source>
</evidence>
<organism evidence="2 3">
    <name type="scientific">Flaviaesturariibacter flavus</name>
    <dbReference type="NCBI Taxonomy" id="2502780"/>
    <lineage>
        <taxon>Bacteria</taxon>
        <taxon>Pseudomonadati</taxon>
        <taxon>Bacteroidota</taxon>
        <taxon>Chitinophagia</taxon>
        <taxon>Chitinophagales</taxon>
        <taxon>Chitinophagaceae</taxon>
        <taxon>Flaviaestuariibacter</taxon>
    </lineage>
</organism>
<reference evidence="2 3" key="1">
    <citation type="submission" date="2019-03" db="EMBL/GenBank/DDBJ databases">
        <authorList>
            <person name="Kim M.K.M."/>
        </authorList>
    </citation>
    <scope>NUCLEOTIDE SEQUENCE [LARGE SCALE GENOMIC DNA]</scope>
    <source>
        <strain evidence="2 3">17J68-12</strain>
    </source>
</reference>
<dbReference type="Proteomes" id="UP000295334">
    <property type="component" value="Unassembled WGS sequence"/>
</dbReference>
<dbReference type="OrthoDB" id="678433at2"/>
<gene>
    <name evidence="2" type="ORF">EPD60_12355</name>
</gene>
<evidence type="ECO:0000313" key="2">
    <source>
        <dbReference type="EMBL" id="TCJ13583.1"/>
    </source>
</evidence>
<dbReference type="EMBL" id="SJZI01000044">
    <property type="protein sequence ID" value="TCJ13583.1"/>
    <property type="molecule type" value="Genomic_DNA"/>
</dbReference>
<accession>A0A4R1B9K4</accession>
<dbReference type="RefSeq" id="WP_131449784.1">
    <property type="nucleotide sequence ID" value="NZ_SJZI01000044.1"/>
</dbReference>
<name>A0A4R1B9K4_9BACT</name>
<feature type="region of interest" description="Disordered" evidence="1">
    <location>
        <begin position="1"/>
        <end position="71"/>
    </location>
</feature>
<sequence length="71" mass="8257">MEEKNKKPQEHRGGFGPDPETLHSTDPQEHMHGPLSDRLHKISDAAKKPSNAEPQYRDERERDGDNPWEDR</sequence>
<feature type="compositionally biased region" description="Basic and acidic residues" evidence="1">
    <location>
        <begin position="55"/>
        <end position="71"/>
    </location>
</feature>
<comment type="caution">
    <text evidence="2">The sequence shown here is derived from an EMBL/GenBank/DDBJ whole genome shotgun (WGS) entry which is preliminary data.</text>
</comment>
<proteinExistence type="predicted"/>
<protein>
    <submittedName>
        <fullName evidence="2">Uncharacterized protein</fullName>
    </submittedName>
</protein>
<keyword evidence="3" id="KW-1185">Reference proteome</keyword>
<evidence type="ECO:0000313" key="3">
    <source>
        <dbReference type="Proteomes" id="UP000295334"/>
    </source>
</evidence>